<feature type="region of interest" description="Disordered" evidence="5">
    <location>
        <begin position="418"/>
        <end position="479"/>
    </location>
</feature>
<feature type="region of interest" description="Disordered" evidence="5">
    <location>
        <begin position="363"/>
        <end position="386"/>
    </location>
</feature>
<evidence type="ECO:0000313" key="9">
    <source>
        <dbReference type="EMBL" id="CAG8548779.1"/>
    </source>
</evidence>
<sequence>MIHLIFIRSSKKFPALDQIKEMQSPFDQQSFFLANIPPLDLNVSDTNTMSKSKNMAPRNGHSSPSINTASTGSTTQPLSPPPVDFLSSTPPSITRVLTYSSPFIHLFSYLLSLMTWSTGNPSESCLLVAAWWTVCQYPKEIIIYGTHLFILTWIGWKWVEKSKSERLGKPSSASKSTSQLDLNKTVLEIHKISDKLSSFHAFINSIRSQIDWTNSTRTQKVLRGLIYSYPIWIIFTYSVSLTWVFIIIGTFGLVWHSPWFKFIRYVLMQSALFRGIISLMFGYVWGGNILQQGERGFSVGALIRKAKEQQTKLVGKKVDKDENKTSTDLIFRFVLYENQRWWLGLDWTTNLFLNERPAWSDEYNEQTSPKSSFQLPPPSTEILDEPNSGFRRYTRRRKWVRAARLVETIEKIDKNDQDQVTNGISGDDNDKVIGTSKDFETPNDSSSNNKPLPYIQRKPDGKFDVDAVSNSSGTPTNYI</sequence>
<evidence type="ECO:0000259" key="7">
    <source>
        <dbReference type="SMART" id="SM00693"/>
    </source>
</evidence>
<feature type="transmembrane region" description="Helical" evidence="6">
    <location>
        <begin position="229"/>
        <end position="256"/>
    </location>
</feature>
<dbReference type="EMBL" id="CAJVPQ010001375">
    <property type="protein sequence ID" value="CAG8548779.1"/>
    <property type="molecule type" value="Genomic_DNA"/>
</dbReference>
<feature type="compositionally biased region" description="Polar residues" evidence="5">
    <location>
        <begin position="365"/>
        <end position="374"/>
    </location>
</feature>
<protein>
    <submittedName>
        <fullName evidence="8">14622_t:CDS:1</fullName>
    </submittedName>
    <submittedName>
        <fullName evidence="9">14626_t:CDS:1</fullName>
    </submittedName>
</protein>
<dbReference type="OrthoDB" id="5586090at2759"/>
<keyword evidence="3 6" id="KW-1133">Transmembrane helix</keyword>
<dbReference type="SMART" id="SM00693">
    <property type="entry name" value="DysFN"/>
    <property type="match status" value="1"/>
</dbReference>
<feature type="compositionally biased region" description="Polar residues" evidence="5">
    <location>
        <begin position="468"/>
        <end position="479"/>
    </location>
</feature>
<gene>
    <name evidence="8" type="ORF">FCALED_LOCUS6006</name>
    <name evidence="9" type="ORF">FCALED_LOCUS6010</name>
</gene>
<evidence type="ECO:0000256" key="5">
    <source>
        <dbReference type="SAM" id="MobiDB-lite"/>
    </source>
</evidence>
<keyword evidence="4 6" id="KW-0472">Membrane</keyword>
<evidence type="ECO:0000313" key="10">
    <source>
        <dbReference type="Proteomes" id="UP000789570"/>
    </source>
</evidence>
<dbReference type="Proteomes" id="UP000789570">
    <property type="component" value="Unassembled WGS sequence"/>
</dbReference>
<dbReference type="PANTHER" id="PTHR31679">
    <property type="entry name" value="PEROXISOMAL MEMBRANE PROTEIN PEX30-RELATED"/>
    <property type="match status" value="1"/>
</dbReference>
<evidence type="ECO:0000313" key="8">
    <source>
        <dbReference type="EMBL" id="CAG8548706.1"/>
    </source>
</evidence>
<proteinExistence type="predicted"/>
<evidence type="ECO:0000256" key="6">
    <source>
        <dbReference type="SAM" id="Phobius"/>
    </source>
</evidence>
<keyword evidence="2 6" id="KW-0812">Transmembrane</keyword>
<dbReference type="Pfam" id="PF06398">
    <property type="entry name" value="Pex24p"/>
    <property type="match status" value="1"/>
</dbReference>
<feature type="transmembrane region" description="Helical" evidence="6">
    <location>
        <begin position="262"/>
        <end position="285"/>
    </location>
</feature>
<dbReference type="InterPro" id="IPR010482">
    <property type="entry name" value="TECPR1-like_DysF"/>
</dbReference>
<accession>A0A9N9FPL9</accession>
<organism evidence="9 10">
    <name type="scientific">Funneliformis caledonium</name>
    <dbReference type="NCBI Taxonomy" id="1117310"/>
    <lineage>
        <taxon>Eukaryota</taxon>
        <taxon>Fungi</taxon>
        <taxon>Fungi incertae sedis</taxon>
        <taxon>Mucoromycota</taxon>
        <taxon>Glomeromycotina</taxon>
        <taxon>Glomeromycetes</taxon>
        <taxon>Glomerales</taxon>
        <taxon>Glomeraceae</taxon>
        <taxon>Funneliformis</taxon>
    </lineage>
</organism>
<dbReference type="EMBL" id="CAJVPQ010001375">
    <property type="protein sequence ID" value="CAG8548706.1"/>
    <property type="molecule type" value="Genomic_DNA"/>
</dbReference>
<dbReference type="GO" id="GO:0007031">
    <property type="term" value="P:peroxisome organization"/>
    <property type="evidence" value="ECO:0007669"/>
    <property type="project" value="UniProtKB-ARBA"/>
</dbReference>
<evidence type="ECO:0000256" key="2">
    <source>
        <dbReference type="ARBA" id="ARBA00022692"/>
    </source>
</evidence>
<feature type="region of interest" description="Disordered" evidence="5">
    <location>
        <begin position="47"/>
        <end position="81"/>
    </location>
</feature>
<dbReference type="GO" id="GO:0005778">
    <property type="term" value="C:peroxisomal membrane"/>
    <property type="evidence" value="ECO:0007669"/>
    <property type="project" value="TreeGrafter"/>
</dbReference>
<comment type="caution">
    <text evidence="9">The sequence shown here is derived from an EMBL/GenBank/DDBJ whole genome shotgun (WGS) entry which is preliminary data.</text>
</comment>
<feature type="compositionally biased region" description="Polar residues" evidence="5">
    <location>
        <begin position="60"/>
        <end position="77"/>
    </location>
</feature>
<evidence type="ECO:0000256" key="4">
    <source>
        <dbReference type="ARBA" id="ARBA00023136"/>
    </source>
</evidence>
<dbReference type="InterPro" id="IPR052646">
    <property type="entry name" value="Peroxisomal_PEX28-32"/>
</dbReference>
<dbReference type="AlphaFoldDB" id="A0A9N9FPL9"/>
<dbReference type="InterPro" id="IPR006614">
    <property type="entry name" value="Peroxin/Ferlin"/>
</dbReference>
<name>A0A9N9FPL9_9GLOM</name>
<evidence type="ECO:0000256" key="1">
    <source>
        <dbReference type="ARBA" id="ARBA00004127"/>
    </source>
</evidence>
<reference evidence="9" key="1">
    <citation type="submission" date="2021-06" db="EMBL/GenBank/DDBJ databases">
        <authorList>
            <person name="Kallberg Y."/>
            <person name="Tangrot J."/>
            <person name="Rosling A."/>
        </authorList>
    </citation>
    <scope>NUCLEOTIDE SEQUENCE</scope>
    <source>
        <strain evidence="9">UK204</strain>
    </source>
</reference>
<dbReference type="GO" id="GO:0012505">
    <property type="term" value="C:endomembrane system"/>
    <property type="evidence" value="ECO:0007669"/>
    <property type="project" value="UniProtKB-SubCell"/>
</dbReference>
<keyword evidence="10" id="KW-1185">Reference proteome</keyword>
<dbReference type="PANTHER" id="PTHR31679:SF2">
    <property type="entry name" value="PEROXISOMAL MEMBRANE PROTEIN PEX30-RELATED"/>
    <property type="match status" value="1"/>
</dbReference>
<comment type="subcellular location">
    <subcellularLocation>
        <location evidence="1">Endomembrane system</location>
        <topology evidence="1">Multi-pass membrane protein</topology>
    </subcellularLocation>
</comment>
<feature type="domain" description="Peroxin/Ferlin" evidence="7">
    <location>
        <begin position="328"/>
        <end position="384"/>
    </location>
</feature>
<evidence type="ECO:0000256" key="3">
    <source>
        <dbReference type="ARBA" id="ARBA00022989"/>
    </source>
</evidence>